<dbReference type="eggNOG" id="KOG3110">
    <property type="taxonomic scope" value="Eukaryota"/>
</dbReference>
<comment type="function">
    <text evidence="15">Catalyzes the phosphorylation of riboflavin (vitamin B2) to form flavin-mononucleotide (FMN), hence rate-limiting enzyme in the synthesis of FAD. Essential for TNF-induced reactive oxygen species (ROS) production. Through its interaction with both TNFRSF1A and CYBA, physically and functionally couples TNFRSF1A to NADPH oxidase. TNF-activation of RFK may enhance the incorporation of FAD in NADPH oxidase, a critical step for the assembly and activation of NADPH oxidase.</text>
</comment>
<evidence type="ECO:0000256" key="9">
    <source>
        <dbReference type="ARBA" id="ARBA00022741"/>
    </source>
</evidence>
<dbReference type="InterPro" id="IPR023468">
    <property type="entry name" value="Riboflavin_kinase"/>
</dbReference>
<dbReference type="Pfam" id="PF01687">
    <property type="entry name" value="Flavokinase"/>
    <property type="match status" value="1"/>
</dbReference>
<keyword evidence="18" id="KW-1185">Reference proteome</keyword>
<dbReference type="PANTHER" id="PTHR22749">
    <property type="entry name" value="RIBOFLAVIN KINASE/FMN ADENYLYLTRANSFERASE"/>
    <property type="match status" value="1"/>
</dbReference>
<dbReference type="GO" id="GO:0005739">
    <property type="term" value="C:mitochondrion"/>
    <property type="evidence" value="ECO:0007669"/>
    <property type="project" value="TreeGrafter"/>
</dbReference>
<keyword evidence="11" id="KW-0862">Zinc</keyword>
<gene>
    <name evidence="17" type="ORF">KGM_205003</name>
</gene>
<keyword evidence="9" id="KW-0547">Nucleotide-binding</keyword>
<name>A0A212EJD8_DANPL</name>
<dbReference type="SMART" id="SM00904">
    <property type="entry name" value="Flavokinase"/>
    <property type="match status" value="1"/>
</dbReference>
<accession>A0A212EJD8</accession>
<dbReference type="UniPathway" id="UPA00276">
    <property type="reaction ID" value="UER00406"/>
</dbReference>
<keyword evidence="12" id="KW-0067">ATP-binding</keyword>
<dbReference type="InterPro" id="IPR015865">
    <property type="entry name" value="Riboflavin_kinase_bac/euk"/>
</dbReference>
<evidence type="ECO:0000256" key="15">
    <source>
        <dbReference type="ARBA" id="ARBA00054097"/>
    </source>
</evidence>
<dbReference type="GO" id="GO:0009231">
    <property type="term" value="P:riboflavin biosynthetic process"/>
    <property type="evidence" value="ECO:0007669"/>
    <property type="project" value="InterPro"/>
</dbReference>
<dbReference type="KEGG" id="dpl:KGM_205003"/>
<evidence type="ECO:0000256" key="1">
    <source>
        <dbReference type="ARBA" id="ARBA00001947"/>
    </source>
</evidence>
<evidence type="ECO:0000313" key="18">
    <source>
        <dbReference type="Proteomes" id="UP000007151"/>
    </source>
</evidence>
<protein>
    <recommendedName>
        <fullName evidence="4">Riboflavin kinase</fullName>
        <ecNumber evidence="3">2.7.1.26</ecNumber>
    </recommendedName>
    <alternativeName>
        <fullName evidence="16">ATP:riboflavin 5'-phosphotransferase</fullName>
    </alternativeName>
    <alternativeName>
        <fullName evidence="13">Flavokinase</fullName>
    </alternativeName>
</protein>
<keyword evidence="8" id="KW-0479">Metal-binding</keyword>
<proteinExistence type="predicted"/>
<keyword evidence="5" id="KW-0285">Flavoprotein</keyword>
<dbReference type="FunCoup" id="A0A212EJD8">
    <property type="interactions" value="1063"/>
</dbReference>
<evidence type="ECO:0000256" key="4">
    <source>
        <dbReference type="ARBA" id="ARBA00017394"/>
    </source>
</evidence>
<evidence type="ECO:0000256" key="10">
    <source>
        <dbReference type="ARBA" id="ARBA00022777"/>
    </source>
</evidence>
<reference evidence="17 18" key="1">
    <citation type="journal article" date="2011" name="Cell">
        <title>The monarch butterfly genome yields insights into long-distance migration.</title>
        <authorList>
            <person name="Zhan S."/>
            <person name="Merlin C."/>
            <person name="Boore J.L."/>
            <person name="Reppert S.M."/>
        </authorList>
    </citation>
    <scope>NUCLEOTIDE SEQUENCE [LARGE SCALE GENOMIC DNA]</scope>
    <source>
        <strain evidence="17">F-2</strain>
    </source>
</reference>
<dbReference type="FunFam" id="2.40.30.30:FF:000002">
    <property type="entry name" value="Riboflavin kinase, putative"/>
    <property type="match status" value="1"/>
</dbReference>
<dbReference type="SUPFAM" id="SSF82114">
    <property type="entry name" value="Riboflavin kinase-like"/>
    <property type="match status" value="1"/>
</dbReference>
<keyword evidence="7" id="KW-0808">Transferase</keyword>
<organism evidence="17 18">
    <name type="scientific">Danaus plexippus plexippus</name>
    <dbReference type="NCBI Taxonomy" id="278856"/>
    <lineage>
        <taxon>Eukaryota</taxon>
        <taxon>Metazoa</taxon>
        <taxon>Ecdysozoa</taxon>
        <taxon>Arthropoda</taxon>
        <taxon>Hexapoda</taxon>
        <taxon>Insecta</taxon>
        <taxon>Pterygota</taxon>
        <taxon>Neoptera</taxon>
        <taxon>Endopterygota</taxon>
        <taxon>Lepidoptera</taxon>
        <taxon>Glossata</taxon>
        <taxon>Ditrysia</taxon>
        <taxon>Papilionoidea</taxon>
        <taxon>Nymphalidae</taxon>
        <taxon>Danainae</taxon>
        <taxon>Danaini</taxon>
        <taxon>Danaina</taxon>
        <taxon>Danaus</taxon>
        <taxon>Danaus</taxon>
    </lineage>
</organism>
<comment type="pathway">
    <text evidence="2">Cofactor biosynthesis; FMN biosynthesis; FMN from riboflavin (ATP route): step 1/1.</text>
</comment>
<dbReference type="GO" id="GO:0008531">
    <property type="term" value="F:riboflavin kinase activity"/>
    <property type="evidence" value="ECO:0007669"/>
    <property type="project" value="UniProtKB-EC"/>
</dbReference>
<evidence type="ECO:0000256" key="7">
    <source>
        <dbReference type="ARBA" id="ARBA00022679"/>
    </source>
</evidence>
<dbReference type="Proteomes" id="UP000007151">
    <property type="component" value="Unassembled WGS sequence"/>
</dbReference>
<dbReference type="Gene3D" id="2.40.30.30">
    <property type="entry name" value="Riboflavin kinase-like"/>
    <property type="match status" value="1"/>
</dbReference>
<evidence type="ECO:0000256" key="16">
    <source>
        <dbReference type="ARBA" id="ARBA00077632"/>
    </source>
</evidence>
<evidence type="ECO:0000313" key="17">
    <source>
        <dbReference type="EMBL" id="OWR41613.1"/>
    </source>
</evidence>
<dbReference type="GO" id="GO:0046872">
    <property type="term" value="F:metal ion binding"/>
    <property type="evidence" value="ECO:0007669"/>
    <property type="project" value="UniProtKB-KW"/>
</dbReference>
<keyword evidence="6" id="KW-0288">FMN</keyword>
<evidence type="ECO:0000256" key="3">
    <source>
        <dbReference type="ARBA" id="ARBA00012105"/>
    </source>
</evidence>
<evidence type="ECO:0000256" key="6">
    <source>
        <dbReference type="ARBA" id="ARBA00022643"/>
    </source>
</evidence>
<dbReference type="InterPro" id="IPR023465">
    <property type="entry name" value="Riboflavin_kinase_dom_sf"/>
</dbReference>
<evidence type="ECO:0000256" key="12">
    <source>
        <dbReference type="ARBA" id="ARBA00022840"/>
    </source>
</evidence>
<evidence type="ECO:0000256" key="5">
    <source>
        <dbReference type="ARBA" id="ARBA00022630"/>
    </source>
</evidence>
<sequence>MSLSQLPLFLKGQVVNGFGRGSKDLGCPTANFPREVAQSLPKDLKTGVYYGWAKVDSGPVYKMVVNIGWCPFYQNKELSVETHVIHNFDDDFYGSILKICVLGYLRPEKNFPSLNNLISAIKQDIEDAKQNLDIKENIIFKEHDFFKN</sequence>
<comment type="cofactor">
    <cofactor evidence="1">
        <name>Zn(2+)</name>
        <dbReference type="ChEBI" id="CHEBI:29105"/>
    </cofactor>
</comment>
<comment type="catalytic activity">
    <reaction evidence="14">
        <text>riboflavin + ATP = FMN + ADP + H(+)</text>
        <dbReference type="Rhea" id="RHEA:14357"/>
        <dbReference type="ChEBI" id="CHEBI:15378"/>
        <dbReference type="ChEBI" id="CHEBI:30616"/>
        <dbReference type="ChEBI" id="CHEBI:57986"/>
        <dbReference type="ChEBI" id="CHEBI:58210"/>
        <dbReference type="ChEBI" id="CHEBI:456216"/>
        <dbReference type="EC" id="2.7.1.26"/>
    </reaction>
    <physiologicalReaction direction="left-to-right" evidence="14">
        <dbReference type="Rhea" id="RHEA:14358"/>
    </physiologicalReaction>
</comment>
<evidence type="ECO:0000256" key="13">
    <source>
        <dbReference type="ARBA" id="ARBA00029789"/>
    </source>
</evidence>
<evidence type="ECO:0000256" key="8">
    <source>
        <dbReference type="ARBA" id="ARBA00022723"/>
    </source>
</evidence>
<evidence type="ECO:0000256" key="11">
    <source>
        <dbReference type="ARBA" id="ARBA00022833"/>
    </source>
</evidence>
<dbReference type="PANTHER" id="PTHR22749:SF6">
    <property type="entry name" value="RIBOFLAVIN KINASE"/>
    <property type="match status" value="1"/>
</dbReference>
<evidence type="ECO:0000256" key="14">
    <source>
        <dbReference type="ARBA" id="ARBA00050912"/>
    </source>
</evidence>
<dbReference type="EMBL" id="AGBW02014474">
    <property type="protein sequence ID" value="OWR41613.1"/>
    <property type="molecule type" value="Genomic_DNA"/>
</dbReference>
<dbReference type="STRING" id="278856.A0A212EJD8"/>
<dbReference type="EC" id="2.7.1.26" evidence="3"/>
<comment type="caution">
    <text evidence="17">The sequence shown here is derived from an EMBL/GenBank/DDBJ whole genome shotgun (WGS) entry which is preliminary data.</text>
</comment>
<dbReference type="GO" id="GO:0009398">
    <property type="term" value="P:FMN biosynthetic process"/>
    <property type="evidence" value="ECO:0007669"/>
    <property type="project" value="UniProtKB-UniPathway"/>
</dbReference>
<dbReference type="AlphaFoldDB" id="A0A212EJD8"/>
<dbReference type="GO" id="GO:0005524">
    <property type="term" value="F:ATP binding"/>
    <property type="evidence" value="ECO:0007669"/>
    <property type="project" value="UniProtKB-KW"/>
</dbReference>
<keyword evidence="10 17" id="KW-0418">Kinase</keyword>
<evidence type="ECO:0000256" key="2">
    <source>
        <dbReference type="ARBA" id="ARBA00005201"/>
    </source>
</evidence>